<sequence length="50" mass="5509">MDLITVLGGTVSRSRNKTANMSVSNGCRPLFKTSTCRIDRINVEILLIVD</sequence>
<reference evidence="1" key="1">
    <citation type="submission" date="2018-05" db="EMBL/GenBank/DDBJ databases">
        <authorList>
            <person name="Lanie J.A."/>
            <person name="Ng W.-L."/>
            <person name="Kazmierczak K.M."/>
            <person name="Andrzejewski T.M."/>
            <person name="Davidsen T.M."/>
            <person name="Wayne K.J."/>
            <person name="Tettelin H."/>
            <person name="Glass J.I."/>
            <person name="Rusch D."/>
            <person name="Podicherti R."/>
            <person name="Tsui H.-C.T."/>
            <person name="Winkler M.E."/>
        </authorList>
    </citation>
    <scope>NUCLEOTIDE SEQUENCE</scope>
</reference>
<organism evidence="1">
    <name type="scientific">marine metagenome</name>
    <dbReference type="NCBI Taxonomy" id="408172"/>
    <lineage>
        <taxon>unclassified sequences</taxon>
        <taxon>metagenomes</taxon>
        <taxon>ecological metagenomes</taxon>
    </lineage>
</organism>
<evidence type="ECO:0000313" key="1">
    <source>
        <dbReference type="EMBL" id="SVC44920.1"/>
    </source>
</evidence>
<gene>
    <name evidence="1" type="ORF">METZ01_LOCUS297774</name>
</gene>
<dbReference type="EMBL" id="UINC01091841">
    <property type="protein sequence ID" value="SVC44920.1"/>
    <property type="molecule type" value="Genomic_DNA"/>
</dbReference>
<name>A0A382M8C2_9ZZZZ</name>
<protein>
    <submittedName>
        <fullName evidence="1">Uncharacterized protein</fullName>
    </submittedName>
</protein>
<dbReference type="AlphaFoldDB" id="A0A382M8C2"/>
<proteinExistence type="predicted"/>
<accession>A0A382M8C2</accession>